<reference evidence="2 3" key="1">
    <citation type="submission" date="2018-12" db="EMBL/GenBank/DDBJ databases">
        <title>Draft genome sequence of Xylaria grammica IHI A82.</title>
        <authorList>
            <person name="Buettner E."/>
            <person name="Kellner H."/>
        </authorList>
    </citation>
    <scope>NUCLEOTIDE SEQUENCE [LARGE SCALE GENOMIC DNA]</scope>
    <source>
        <strain evidence="2 3">IHI A82</strain>
    </source>
</reference>
<dbReference type="Gene3D" id="3.10.20.90">
    <property type="entry name" value="Phosphatidylinositol 3-kinase Catalytic Subunit, Chain A, domain 1"/>
    <property type="match status" value="1"/>
</dbReference>
<evidence type="ECO:0000313" key="3">
    <source>
        <dbReference type="Proteomes" id="UP000286045"/>
    </source>
</evidence>
<dbReference type="PANTHER" id="PTHR10666">
    <property type="entry name" value="UBIQUITIN"/>
    <property type="match status" value="1"/>
</dbReference>
<dbReference type="STRING" id="363999.A0A439CUF0"/>
<evidence type="ECO:0000313" key="2">
    <source>
        <dbReference type="EMBL" id="RWA05799.1"/>
    </source>
</evidence>
<protein>
    <recommendedName>
        <fullName evidence="1">Ubiquitin-like domain-containing protein</fullName>
    </recommendedName>
</protein>
<proteinExistence type="predicted"/>
<dbReference type="InterPro" id="IPR050158">
    <property type="entry name" value="Ubiquitin_ubiquitin-like"/>
</dbReference>
<dbReference type="Proteomes" id="UP000286045">
    <property type="component" value="Unassembled WGS sequence"/>
</dbReference>
<dbReference type="Pfam" id="PF00240">
    <property type="entry name" value="ubiquitin"/>
    <property type="match status" value="1"/>
</dbReference>
<feature type="domain" description="Ubiquitin-like" evidence="1">
    <location>
        <begin position="206"/>
        <end position="281"/>
    </location>
</feature>
<sequence length="455" mass="50352">MQPPVVYRCCLRGDSIVVDHNSPDYQPQKLTIELKRTIRVPDGADIAELPPDLDNFSLFKTRDFASKLPSYMTDQRGLFVTMYQREAMWVSFQSRCPFMIKIYAGGVNVVSGEPSSETIVTQMRRHALVDAKKSIQDYVVTPKQPWIDGFAVAPGVVRQFVAMPLGQGYTVEAQLTGREFVGGLQFEITPSLPRAQWAPCTPEGSFSIVVKSLTGKLITIPCSRSDRIGNVKRSLQDKDGIPLDQQRPIYHGHQMEDNLSLSDYNVRNNGVITMVFRLRGGAWSGPMGMAAGGKVNQVIHKDDYDPDNWAAGSTITIPVHILTTTMFRHVTGQQPPPCPIRASEYAELGLPFFKFSEEEPGGVSGSFNGVQSVNEINENRGIAAGSEPNVKPRVVTIRGDMGVATTSRVSLNTIDDPDGLVNPHGPLRDFRTLKRLENELRYGSLPIENDDDGDW</sequence>
<dbReference type="SMART" id="SM00213">
    <property type="entry name" value="UBQ"/>
    <property type="match status" value="1"/>
</dbReference>
<keyword evidence="3" id="KW-1185">Reference proteome</keyword>
<comment type="caution">
    <text evidence="2">The sequence shown here is derived from an EMBL/GenBank/DDBJ whole genome shotgun (WGS) entry which is preliminary data.</text>
</comment>
<name>A0A439CUF0_9PEZI</name>
<evidence type="ECO:0000259" key="1">
    <source>
        <dbReference type="PROSITE" id="PS50053"/>
    </source>
</evidence>
<dbReference type="InterPro" id="IPR000626">
    <property type="entry name" value="Ubiquitin-like_dom"/>
</dbReference>
<dbReference type="PRINTS" id="PR00348">
    <property type="entry name" value="UBIQUITIN"/>
</dbReference>
<dbReference type="EMBL" id="RYZI01000398">
    <property type="protein sequence ID" value="RWA05799.1"/>
    <property type="molecule type" value="Genomic_DNA"/>
</dbReference>
<dbReference type="SUPFAM" id="SSF54236">
    <property type="entry name" value="Ubiquitin-like"/>
    <property type="match status" value="1"/>
</dbReference>
<gene>
    <name evidence="2" type="ORF">EKO27_g9304</name>
</gene>
<dbReference type="AlphaFoldDB" id="A0A439CUF0"/>
<dbReference type="InterPro" id="IPR029071">
    <property type="entry name" value="Ubiquitin-like_domsf"/>
</dbReference>
<dbReference type="InterPro" id="IPR019956">
    <property type="entry name" value="Ubiquitin_dom"/>
</dbReference>
<accession>A0A439CUF0</accession>
<dbReference type="PROSITE" id="PS50053">
    <property type="entry name" value="UBIQUITIN_2"/>
    <property type="match status" value="1"/>
</dbReference>
<organism evidence="2 3">
    <name type="scientific">Xylaria grammica</name>
    <dbReference type="NCBI Taxonomy" id="363999"/>
    <lineage>
        <taxon>Eukaryota</taxon>
        <taxon>Fungi</taxon>
        <taxon>Dikarya</taxon>
        <taxon>Ascomycota</taxon>
        <taxon>Pezizomycotina</taxon>
        <taxon>Sordariomycetes</taxon>
        <taxon>Xylariomycetidae</taxon>
        <taxon>Xylariales</taxon>
        <taxon>Xylariaceae</taxon>
        <taxon>Xylaria</taxon>
    </lineage>
</organism>